<dbReference type="GO" id="GO:0006355">
    <property type="term" value="P:regulation of DNA-templated transcription"/>
    <property type="evidence" value="ECO:0007669"/>
    <property type="project" value="InterPro"/>
</dbReference>
<dbReference type="Proteomes" id="UP000635606">
    <property type="component" value="Unassembled WGS sequence"/>
</dbReference>
<comment type="caution">
    <text evidence="5">The sequence shown here is derived from an EMBL/GenBank/DDBJ whole genome shotgun (WGS) entry which is preliminary data.</text>
</comment>
<evidence type="ECO:0000256" key="3">
    <source>
        <dbReference type="ARBA" id="ARBA00023163"/>
    </source>
</evidence>
<keyword evidence="6" id="KW-1185">Reference proteome</keyword>
<gene>
    <name evidence="5" type="ORF">Voc01_072440</name>
</gene>
<dbReference type="GO" id="GO:0003677">
    <property type="term" value="F:DNA binding"/>
    <property type="evidence" value="ECO:0007669"/>
    <property type="project" value="UniProtKB-KW"/>
</dbReference>
<dbReference type="AlphaFoldDB" id="A0A8J4EHL4"/>
<dbReference type="EMBL" id="BOPH01000098">
    <property type="protein sequence ID" value="GIJ72327.1"/>
    <property type="molecule type" value="Genomic_DNA"/>
</dbReference>
<keyword evidence="3" id="KW-0804">Transcription</keyword>
<dbReference type="Pfam" id="PF00196">
    <property type="entry name" value="GerE"/>
    <property type="match status" value="1"/>
</dbReference>
<evidence type="ECO:0000313" key="6">
    <source>
        <dbReference type="Proteomes" id="UP000635606"/>
    </source>
</evidence>
<evidence type="ECO:0000259" key="4">
    <source>
        <dbReference type="PROSITE" id="PS50043"/>
    </source>
</evidence>
<evidence type="ECO:0000313" key="5">
    <source>
        <dbReference type="EMBL" id="GIJ72327.1"/>
    </source>
</evidence>
<dbReference type="PRINTS" id="PR00038">
    <property type="entry name" value="HTHLUXR"/>
</dbReference>
<dbReference type="PROSITE" id="PS50043">
    <property type="entry name" value="HTH_LUXR_2"/>
    <property type="match status" value="1"/>
</dbReference>
<dbReference type="InterPro" id="IPR036388">
    <property type="entry name" value="WH-like_DNA-bd_sf"/>
</dbReference>
<dbReference type="SMART" id="SM00421">
    <property type="entry name" value="HTH_LUXR"/>
    <property type="match status" value="1"/>
</dbReference>
<dbReference type="Gene3D" id="1.10.10.10">
    <property type="entry name" value="Winged helix-like DNA-binding domain superfamily/Winged helix DNA-binding domain"/>
    <property type="match status" value="1"/>
</dbReference>
<feature type="domain" description="HTH luxR-type" evidence="4">
    <location>
        <begin position="1"/>
        <end position="51"/>
    </location>
</feature>
<sequence>MRLVATGVTNREVAAQLFLSPRTVDYHLRKVFTKLDVTSRAELILRAGDFTDANAGVSASP</sequence>
<dbReference type="PANTHER" id="PTHR44688">
    <property type="entry name" value="DNA-BINDING TRANSCRIPTIONAL ACTIVATOR DEVR_DOSR"/>
    <property type="match status" value="1"/>
</dbReference>
<name>A0A8J4EHL4_9ACTN</name>
<keyword evidence="2" id="KW-0238">DNA-binding</keyword>
<dbReference type="SUPFAM" id="SSF46894">
    <property type="entry name" value="C-terminal effector domain of the bipartite response regulators"/>
    <property type="match status" value="1"/>
</dbReference>
<dbReference type="PANTHER" id="PTHR44688:SF16">
    <property type="entry name" value="DNA-BINDING TRANSCRIPTIONAL ACTIVATOR DEVR_DOSR"/>
    <property type="match status" value="1"/>
</dbReference>
<dbReference type="CDD" id="cd06170">
    <property type="entry name" value="LuxR_C_like"/>
    <property type="match status" value="1"/>
</dbReference>
<evidence type="ECO:0000256" key="2">
    <source>
        <dbReference type="ARBA" id="ARBA00023125"/>
    </source>
</evidence>
<protein>
    <recommendedName>
        <fullName evidence="4">HTH luxR-type domain-containing protein</fullName>
    </recommendedName>
</protein>
<organism evidence="5 6">
    <name type="scientific">Virgisporangium ochraceum</name>
    <dbReference type="NCBI Taxonomy" id="65505"/>
    <lineage>
        <taxon>Bacteria</taxon>
        <taxon>Bacillati</taxon>
        <taxon>Actinomycetota</taxon>
        <taxon>Actinomycetes</taxon>
        <taxon>Micromonosporales</taxon>
        <taxon>Micromonosporaceae</taxon>
        <taxon>Virgisporangium</taxon>
    </lineage>
</organism>
<evidence type="ECO:0000256" key="1">
    <source>
        <dbReference type="ARBA" id="ARBA00023015"/>
    </source>
</evidence>
<accession>A0A8J4EHL4</accession>
<dbReference type="InterPro" id="IPR016032">
    <property type="entry name" value="Sig_transdc_resp-reg_C-effctor"/>
</dbReference>
<proteinExistence type="predicted"/>
<reference evidence="5" key="1">
    <citation type="submission" date="2021-01" db="EMBL/GenBank/DDBJ databases">
        <title>Whole genome shotgun sequence of Virgisporangium ochraceum NBRC 16418.</title>
        <authorList>
            <person name="Komaki H."/>
            <person name="Tamura T."/>
        </authorList>
    </citation>
    <scope>NUCLEOTIDE SEQUENCE</scope>
    <source>
        <strain evidence="5">NBRC 16418</strain>
    </source>
</reference>
<keyword evidence="1" id="KW-0805">Transcription regulation</keyword>
<dbReference type="InterPro" id="IPR000792">
    <property type="entry name" value="Tscrpt_reg_LuxR_C"/>
</dbReference>